<dbReference type="PROSITE" id="PS50106">
    <property type="entry name" value="PDZ"/>
    <property type="match status" value="1"/>
</dbReference>
<evidence type="ECO:0000259" key="2">
    <source>
        <dbReference type="PROSITE" id="PS50826"/>
    </source>
</evidence>
<name>A0A5A9PT06_9TELE</name>
<dbReference type="InterPro" id="IPR011993">
    <property type="entry name" value="PH-like_dom_sf"/>
</dbReference>
<reference evidence="3 4" key="1">
    <citation type="journal article" date="2019" name="Mol. Ecol. Resour.">
        <title>Chromosome-level genome assembly of Triplophysa tibetana, a fish adapted to the harsh high-altitude environment of the Tibetan Plateau.</title>
        <authorList>
            <person name="Yang X."/>
            <person name="Liu H."/>
            <person name="Ma Z."/>
            <person name="Zou Y."/>
            <person name="Zou M."/>
            <person name="Mao Y."/>
            <person name="Li X."/>
            <person name="Wang H."/>
            <person name="Chen T."/>
            <person name="Wang W."/>
            <person name="Yang R."/>
        </authorList>
    </citation>
    <scope>NUCLEOTIDE SEQUENCE [LARGE SCALE GENOMIC DNA]</scope>
    <source>
        <strain evidence="3">TTIB1903HZAU</strain>
        <tissue evidence="3">Muscle</tissue>
    </source>
</reference>
<feature type="domain" description="PDZ" evidence="1">
    <location>
        <begin position="184"/>
        <end position="235"/>
    </location>
</feature>
<comment type="caution">
    <text evidence="3">The sequence shown here is derived from an EMBL/GenBank/DDBJ whole genome shotgun (WGS) entry which is preliminary data.</text>
</comment>
<dbReference type="InterPro" id="IPR036034">
    <property type="entry name" value="PDZ_sf"/>
</dbReference>
<dbReference type="PANTHER" id="PTHR46753:SF3">
    <property type="entry name" value="PDZ DOMAIN-CONTAINING PROTEIN"/>
    <property type="match status" value="1"/>
</dbReference>
<dbReference type="InterPro" id="IPR006020">
    <property type="entry name" value="PTB/PI_dom"/>
</dbReference>
<feature type="domain" description="RUN" evidence="2">
    <location>
        <begin position="25"/>
        <end position="162"/>
    </location>
</feature>
<sequence>MPAKDPLIEALKVCILNLKSEGRVTDSSPHLVSCCELLELILRKGLQQPVLSLAHRDYWQCFKQLIQHDTCGRLSSVSLAVQQTAACCKVITSQGRGRFFIRLMLMKRTLGNVVKHLLHTNRVIEWYCPNVAILRNEEFVEPFISLSMVLSEMEFKLNIENCSFLDESWLLPVCQIYEAVPCQELGMVLRYLNGRVFVLDLVKGSQAEADMFVEPGDIIDEINGISLRDSSNGQAGVVFSKLKGQPLSIRFIRWRAENGSIYQPLLKHLRQLKEENTSLQFGPKSMSHKTVGQKRGQTPCVKDGRILYAVQLLGKANIGMYGGKEVLQHTIPVVLQCKQDRKEVLLDIKETHLTCTDKTSQQNLCQHQFPEISCVGRFGNQPDLTIFAFCVLDTPETERPMGFCCVVLQAATSSECEEIVNRIAAGFKHTEWFV</sequence>
<dbReference type="InterPro" id="IPR001478">
    <property type="entry name" value="PDZ"/>
</dbReference>
<dbReference type="OrthoDB" id="9044749at2759"/>
<proteinExistence type="predicted"/>
<dbReference type="Gene3D" id="2.30.29.30">
    <property type="entry name" value="Pleckstrin-homology domain (PH domain)/Phosphotyrosine-binding domain (PTB)"/>
    <property type="match status" value="1"/>
</dbReference>
<dbReference type="Pfam" id="PF02759">
    <property type="entry name" value="RUN"/>
    <property type="match status" value="1"/>
</dbReference>
<dbReference type="SMART" id="SM00228">
    <property type="entry name" value="PDZ"/>
    <property type="match status" value="1"/>
</dbReference>
<dbReference type="Gene3D" id="1.20.58.900">
    <property type="match status" value="1"/>
</dbReference>
<dbReference type="PANTHER" id="PTHR46753">
    <property type="entry name" value="FYVE AND COILED-COIL DOMAIN-CONTAINING PROTEIN 1"/>
    <property type="match status" value="1"/>
</dbReference>
<gene>
    <name evidence="3" type="ORF">E1301_Tti010582</name>
</gene>
<dbReference type="InterPro" id="IPR004012">
    <property type="entry name" value="Run_dom"/>
</dbReference>
<evidence type="ECO:0008006" key="5">
    <source>
        <dbReference type="Google" id="ProtNLM"/>
    </source>
</evidence>
<dbReference type="SUPFAM" id="SSF50156">
    <property type="entry name" value="PDZ domain-like"/>
    <property type="match status" value="1"/>
</dbReference>
<organism evidence="3 4">
    <name type="scientific">Triplophysa tibetana</name>
    <dbReference type="NCBI Taxonomy" id="1572043"/>
    <lineage>
        <taxon>Eukaryota</taxon>
        <taxon>Metazoa</taxon>
        <taxon>Chordata</taxon>
        <taxon>Craniata</taxon>
        <taxon>Vertebrata</taxon>
        <taxon>Euteleostomi</taxon>
        <taxon>Actinopterygii</taxon>
        <taxon>Neopterygii</taxon>
        <taxon>Teleostei</taxon>
        <taxon>Ostariophysi</taxon>
        <taxon>Cypriniformes</taxon>
        <taxon>Nemacheilidae</taxon>
        <taxon>Triplophysa</taxon>
    </lineage>
</organism>
<keyword evidence="4" id="KW-1185">Reference proteome</keyword>
<evidence type="ECO:0000313" key="3">
    <source>
        <dbReference type="EMBL" id="KAA0724968.1"/>
    </source>
</evidence>
<dbReference type="SUPFAM" id="SSF140741">
    <property type="entry name" value="RUN domain-like"/>
    <property type="match status" value="1"/>
</dbReference>
<dbReference type="CDD" id="cd17682">
    <property type="entry name" value="RUN_RUFY4_like"/>
    <property type="match status" value="1"/>
</dbReference>
<dbReference type="Gene3D" id="2.30.42.10">
    <property type="match status" value="1"/>
</dbReference>
<dbReference type="AlphaFoldDB" id="A0A5A9PT06"/>
<protein>
    <recommendedName>
        <fullName evidence="5">RUN and FYVE domain-containing protein 4</fullName>
    </recommendedName>
</protein>
<dbReference type="PROSITE" id="PS50826">
    <property type="entry name" value="RUN"/>
    <property type="match status" value="1"/>
</dbReference>
<dbReference type="Proteomes" id="UP000324632">
    <property type="component" value="Chromosome 1"/>
</dbReference>
<dbReference type="SUPFAM" id="SSF50729">
    <property type="entry name" value="PH domain-like"/>
    <property type="match status" value="1"/>
</dbReference>
<dbReference type="Pfam" id="PF00640">
    <property type="entry name" value="PID"/>
    <property type="match status" value="1"/>
</dbReference>
<dbReference type="CDD" id="cd00136">
    <property type="entry name" value="PDZ_canonical"/>
    <property type="match status" value="1"/>
</dbReference>
<evidence type="ECO:0000313" key="4">
    <source>
        <dbReference type="Proteomes" id="UP000324632"/>
    </source>
</evidence>
<accession>A0A5A9PT06</accession>
<evidence type="ECO:0000259" key="1">
    <source>
        <dbReference type="PROSITE" id="PS50106"/>
    </source>
</evidence>
<dbReference type="EMBL" id="SOYY01000001">
    <property type="protein sequence ID" value="KAA0724968.1"/>
    <property type="molecule type" value="Genomic_DNA"/>
</dbReference>
<dbReference type="InterPro" id="IPR037213">
    <property type="entry name" value="Run_dom_sf"/>
</dbReference>